<sequence length="232" mass="23207">MLCSSQPLLQWALALPALVVSGASDWADGWAARRFNQPSVIGSYLDPLADKVLICSVVGALGWSGAMPPAVVGVIIGRDVILVAGAFVARAKSLGWRWPGLGEFFRVGPPPAAASDAAGAAGTAEAAEGAAQQPPAAAAAAAPGGSETAKAPSGGAHAHAAPLVKPLYISKVNTCFQLGLVGACIGHAWLGVPSEAWVWGGSVLTAGTTVASCLAYFKAYRDGKVLAPAGGR</sequence>
<evidence type="ECO:0000313" key="15">
    <source>
        <dbReference type="Proteomes" id="UP001205105"/>
    </source>
</evidence>
<comment type="caution">
    <text evidence="14">The sequence shown here is derived from an EMBL/GenBank/DDBJ whole genome shotgun (WGS) entry which is preliminary data.</text>
</comment>
<keyword evidence="6" id="KW-1133">Transmembrane helix</keyword>
<keyword evidence="3" id="KW-0444">Lipid biosynthesis</keyword>
<dbReference type="GO" id="GO:0032049">
    <property type="term" value="P:cardiolipin biosynthetic process"/>
    <property type="evidence" value="ECO:0007669"/>
    <property type="project" value="TreeGrafter"/>
</dbReference>
<evidence type="ECO:0000256" key="5">
    <source>
        <dbReference type="ARBA" id="ARBA00022692"/>
    </source>
</evidence>
<feature type="region of interest" description="Disordered" evidence="12">
    <location>
        <begin position="135"/>
        <end position="155"/>
    </location>
</feature>
<dbReference type="GO" id="GO:0005739">
    <property type="term" value="C:mitochondrion"/>
    <property type="evidence" value="ECO:0007669"/>
    <property type="project" value="TreeGrafter"/>
</dbReference>
<evidence type="ECO:0000256" key="10">
    <source>
        <dbReference type="ARBA" id="ARBA00023264"/>
    </source>
</evidence>
<comment type="similarity">
    <text evidence="2 11">Belongs to the CDP-alcohol phosphatidyltransferase class-I family.</text>
</comment>
<evidence type="ECO:0000256" key="3">
    <source>
        <dbReference type="ARBA" id="ARBA00022516"/>
    </source>
</evidence>
<evidence type="ECO:0000256" key="6">
    <source>
        <dbReference type="ARBA" id="ARBA00022989"/>
    </source>
</evidence>
<name>A0AAD5DJ96_9CHLO</name>
<evidence type="ECO:0008006" key="16">
    <source>
        <dbReference type="Google" id="ProtNLM"/>
    </source>
</evidence>
<evidence type="ECO:0000256" key="4">
    <source>
        <dbReference type="ARBA" id="ARBA00022679"/>
    </source>
</evidence>
<keyword evidence="4 11" id="KW-0808">Transferase</keyword>
<keyword evidence="5" id="KW-0812">Transmembrane</keyword>
<reference evidence="14" key="1">
    <citation type="submission" date="2020-11" db="EMBL/GenBank/DDBJ databases">
        <title>Chlorella ohadii genome sequencing and assembly.</title>
        <authorList>
            <person name="Murik O."/>
            <person name="Treves H."/>
            <person name="Kedem I."/>
            <person name="Shotland Y."/>
            <person name="Kaplan A."/>
        </authorList>
    </citation>
    <scope>NUCLEOTIDE SEQUENCE</scope>
    <source>
        <strain evidence="14">1</strain>
    </source>
</reference>
<dbReference type="InterPro" id="IPR048254">
    <property type="entry name" value="CDP_ALCOHOL_P_TRANSF_CS"/>
</dbReference>
<dbReference type="InterPro" id="IPR004570">
    <property type="entry name" value="Phosphatidylglycerol_P_synth"/>
</dbReference>
<evidence type="ECO:0000256" key="11">
    <source>
        <dbReference type="RuleBase" id="RU003750"/>
    </source>
</evidence>
<dbReference type="Pfam" id="PF01066">
    <property type="entry name" value="CDP-OH_P_transf"/>
    <property type="match status" value="1"/>
</dbReference>
<dbReference type="EMBL" id="JADXDR010000155">
    <property type="protein sequence ID" value="KAI7837353.1"/>
    <property type="molecule type" value="Genomic_DNA"/>
</dbReference>
<feature type="signal peptide" evidence="13">
    <location>
        <begin position="1"/>
        <end position="22"/>
    </location>
</feature>
<keyword evidence="10" id="KW-1208">Phospholipid metabolism</keyword>
<dbReference type="GO" id="GO:0016020">
    <property type="term" value="C:membrane"/>
    <property type="evidence" value="ECO:0007669"/>
    <property type="project" value="UniProtKB-SubCell"/>
</dbReference>
<dbReference type="InterPro" id="IPR000462">
    <property type="entry name" value="CDP-OH_P_trans"/>
</dbReference>
<evidence type="ECO:0000256" key="1">
    <source>
        <dbReference type="ARBA" id="ARBA00004141"/>
    </source>
</evidence>
<organism evidence="14 15">
    <name type="scientific">Chlorella ohadii</name>
    <dbReference type="NCBI Taxonomy" id="2649997"/>
    <lineage>
        <taxon>Eukaryota</taxon>
        <taxon>Viridiplantae</taxon>
        <taxon>Chlorophyta</taxon>
        <taxon>core chlorophytes</taxon>
        <taxon>Trebouxiophyceae</taxon>
        <taxon>Chlorellales</taxon>
        <taxon>Chlorellaceae</taxon>
        <taxon>Chlorella clade</taxon>
        <taxon>Chlorella</taxon>
    </lineage>
</organism>
<dbReference type="InterPro" id="IPR043130">
    <property type="entry name" value="CDP-OH_PTrfase_TM_dom"/>
</dbReference>
<protein>
    <recommendedName>
        <fullName evidence="16">Cardiolipin synthase</fullName>
    </recommendedName>
</protein>
<dbReference type="PROSITE" id="PS00379">
    <property type="entry name" value="CDP_ALCOHOL_P_TRANSF"/>
    <property type="match status" value="1"/>
</dbReference>
<dbReference type="AlphaFoldDB" id="A0AAD5DJ96"/>
<evidence type="ECO:0000313" key="14">
    <source>
        <dbReference type="EMBL" id="KAI7837353.1"/>
    </source>
</evidence>
<gene>
    <name evidence="14" type="ORF">COHA_008793</name>
</gene>
<comment type="subcellular location">
    <subcellularLocation>
        <location evidence="1">Membrane</location>
        <topology evidence="1">Multi-pass membrane protein</topology>
    </subcellularLocation>
</comment>
<evidence type="ECO:0000256" key="2">
    <source>
        <dbReference type="ARBA" id="ARBA00010441"/>
    </source>
</evidence>
<keyword evidence="13" id="KW-0732">Signal</keyword>
<evidence type="ECO:0000256" key="8">
    <source>
        <dbReference type="ARBA" id="ARBA00023136"/>
    </source>
</evidence>
<dbReference type="InterPro" id="IPR050324">
    <property type="entry name" value="CDP-alcohol_PTase-I"/>
</dbReference>
<evidence type="ECO:0000256" key="9">
    <source>
        <dbReference type="ARBA" id="ARBA00023209"/>
    </source>
</evidence>
<evidence type="ECO:0000256" key="12">
    <source>
        <dbReference type="SAM" id="MobiDB-lite"/>
    </source>
</evidence>
<dbReference type="GO" id="GO:0008444">
    <property type="term" value="F:CDP-diacylglycerol-glycerol-3-phosphate 3-phosphatidyltransferase activity"/>
    <property type="evidence" value="ECO:0007669"/>
    <property type="project" value="InterPro"/>
</dbReference>
<keyword evidence="15" id="KW-1185">Reference proteome</keyword>
<keyword evidence="9" id="KW-0594">Phospholipid biosynthesis</keyword>
<keyword evidence="7" id="KW-0443">Lipid metabolism</keyword>
<dbReference type="GO" id="GO:0043337">
    <property type="term" value="F:cardiolipin synthase (CMP-forming)"/>
    <property type="evidence" value="ECO:0007669"/>
    <property type="project" value="TreeGrafter"/>
</dbReference>
<accession>A0AAD5DJ96</accession>
<dbReference type="PANTHER" id="PTHR14269">
    <property type="entry name" value="CDP-DIACYLGLYCEROL--GLYCEROL-3-PHOSPHATE 3-PHOSPHATIDYLTRANSFERASE-RELATED"/>
    <property type="match status" value="1"/>
</dbReference>
<feature type="chain" id="PRO_5042228771" description="Cardiolipin synthase" evidence="13">
    <location>
        <begin position="23"/>
        <end position="232"/>
    </location>
</feature>
<dbReference type="PIRSF" id="PIRSF000847">
    <property type="entry name" value="Phos_ph_gly_syn"/>
    <property type="match status" value="1"/>
</dbReference>
<dbReference type="Proteomes" id="UP001205105">
    <property type="component" value="Unassembled WGS sequence"/>
</dbReference>
<evidence type="ECO:0000256" key="13">
    <source>
        <dbReference type="SAM" id="SignalP"/>
    </source>
</evidence>
<dbReference type="Gene3D" id="1.20.120.1760">
    <property type="match status" value="1"/>
</dbReference>
<dbReference type="PANTHER" id="PTHR14269:SF60">
    <property type="entry name" value="CARDIOLIPIN SYNTHASE (CMP-FORMING)"/>
    <property type="match status" value="1"/>
</dbReference>
<evidence type="ECO:0000256" key="7">
    <source>
        <dbReference type="ARBA" id="ARBA00023098"/>
    </source>
</evidence>
<proteinExistence type="inferred from homology"/>
<keyword evidence="8" id="KW-0472">Membrane</keyword>